<comment type="caution">
    <text evidence="1">The sequence shown here is derived from an EMBL/GenBank/DDBJ whole genome shotgun (WGS) entry which is preliminary data.</text>
</comment>
<keyword evidence="1" id="KW-0418">Kinase</keyword>
<keyword evidence="2" id="KW-1185">Reference proteome</keyword>
<keyword evidence="1" id="KW-0808">Transferase</keyword>
<evidence type="ECO:0000313" key="1">
    <source>
        <dbReference type="EMBL" id="KAJ9655276.1"/>
    </source>
</evidence>
<reference evidence="1" key="1">
    <citation type="submission" date="2022-10" db="EMBL/GenBank/DDBJ databases">
        <title>Culturing micro-colonial fungi from biological soil crusts in the Mojave desert and describing Neophaeococcomyces mojavensis, and introducing the new genera and species Taxawa tesnikishii.</title>
        <authorList>
            <person name="Kurbessoian T."/>
            <person name="Stajich J.E."/>
        </authorList>
    </citation>
    <scope>NUCLEOTIDE SEQUENCE</scope>
    <source>
        <strain evidence="1">JES_112</strain>
    </source>
</reference>
<accession>A0ACC3A4N2</accession>
<keyword evidence="1" id="KW-0723">Serine/threonine-protein kinase</keyword>
<evidence type="ECO:0000313" key="2">
    <source>
        <dbReference type="Proteomes" id="UP001172386"/>
    </source>
</evidence>
<dbReference type="EMBL" id="JAPDRQ010000100">
    <property type="protein sequence ID" value="KAJ9655276.1"/>
    <property type="molecule type" value="Genomic_DNA"/>
</dbReference>
<name>A0ACC3A4N2_9EURO</name>
<proteinExistence type="predicted"/>
<sequence length="789" mass="88162">MTVVTELGQRPPSCNTWALEERFEVIKDIGDGSFGSVALARVRANGSSTARRGTMIAIKTMKKSFDSFASCLELREVIFLKTLPQHVHLVGALDIFLDPYTKKLHICMEYMDGNLYQLMKARDHKCMDVRSVKSILYQILSGLEHIHAHNFFHRDIKPENILVSSSAPYDSSSAFSRYSALVTPPSTPPTYSIKLADFGLARETQSKLPYTTYVSTRWYRAPEVLLRAGEYSAPVDIWAIGAMAVEIATLKPLFPGGNEVDQVWRVCEIMGSPGNWYTKSGTRVGGGEWREGTKLAQKLGFSFPKMAPHAMETIIQPPQWPTSFSNFVTWCLMWDPKNRPTSVQAMDHEFFADAVDPLRPKSSSRLLGRKHSDLSFRAKETEQVITSKPSWFRRSLIARESAPAVPLHDATATQAETQNVNGKQRPPANKRATWQGTPVSGAPMPILPSIKPISPLPNTVNAQANYNAGHQPDIRPAAGAQRQSEDKSKKIGRQLSVNSHGNHYPDVHRQEAERALNGNSGLVSPPSGHKESFFSHLRKRARRFSGRHGLASPGGDDIEANAATVPWSNRSSMIVENIIPEAHTDFLDLDKALQSVRYSLDKHDEQKQPQLPTERNSNQGTLKRTHSLPRTRSQKSNEQLASTITPVMGRSRRILHLSSNPTQQYETPAEEDELLDEALSSARRAARRLNAQPEQNRLAQREQNRQSVMNIASNPSLHHAYLTPSPSANRDGVQFGFPTQTPSKPLNISKQRPDEHVPSHWPTPPYEDNEWASQTAANIFGHHTTTTYR</sequence>
<gene>
    <name evidence="1" type="primary">IME2</name>
    <name evidence="1" type="ORF">H2198_005805</name>
</gene>
<organism evidence="1 2">
    <name type="scientific">Neophaeococcomyces mojaviensis</name>
    <dbReference type="NCBI Taxonomy" id="3383035"/>
    <lineage>
        <taxon>Eukaryota</taxon>
        <taxon>Fungi</taxon>
        <taxon>Dikarya</taxon>
        <taxon>Ascomycota</taxon>
        <taxon>Pezizomycotina</taxon>
        <taxon>Eurotiomycetes</taxon>
        <taxon>Chaetothyriomycetidae</taxon>
        <taxon>Chaetothyriales</taxon>
        <taxon>Chaetothyriales incertae sedis</taxon>
        <taxon>Neophaeococcomyces</taxon>
    </lineage>
</organism>
<dbReference type="EC" id="2.7.11.1" evidence="1"/>
<dbReference type="Proteomes" id="UP001172386">
    <property type="component" value="Unassembled WGS sequence"/>
</dbReference>
<protein>
    <submittedName>
        <fullName evidence="1">Serine/threonine protein kinase</fullName>
        <ecNumber evidence="1">2.7.11.1</ecNumber>
    </submittedName>
</protein>